<dbReference type="Proteomes" id="UP001597520">
    <property type="component" value="Unassembled WGS sequence"/>
</dbReference>
<protein>
    <recommendedName>
        <fullName evidence="5">Phage tail tape measure protein</fullName>
    </recommendedName>
</protein>
<reference evidence="4" key="1">
    <citation type="journal article" date="2019" name="Int. J. Syst. Evol. Microbiol.">
        <title>The Global Catalogue of Microorganisms (GCM) 10K type strain sequencing project: providing services to taxonomists for standard genome sequencing and annotation.</title>
        <authorList>
            <consortium name="The Broad Institute Genomics Platform"/>
            <consortium name="The Broad Institute Genome Sequencing Center for Infectious Disease"/>
            <person name="Wu L."/>
            <person name="Ma J."/>
        </authorList>
    </citation>
    <scope>NUCLEOTIDE SEQUENCE [LARGE SCALE GENOMIC DNA]</scope>
    <source>
        <strain evidence="4">KCTC 33792</strain>
    </source>
</reference>
<keyword evidence="2" id="KW-1133">Transmembrane helix</keyword>
<dbReference type="EMBL" id="JBHUML010000002">
    <property type="protein sequence ID" value="MFD2705454.1"/>
    <property type="molecule type" value="Genomic_DNA"/>
</dbReference>
<sequence length="824" mass="89777">MAKRIKGITIELDGETKGLDKALSNVNKRSKNLQSELQDVDKLLKFNPGNTDLIAQKQKLLADQVENTSSKLDQLRDAQSQVQQQFESGEIGEEQYRSFQREITETESKLSTFETKLQESQQQANKFADKMQNASEKMKGIGDGLKDTGGKMSGFLTGPILAGLGAVTKGTEEYRQNLSKLQTNAEQAGVGADAMNDALVRLSGVSDDTNANVEALSNLLASGFDQQGMTKAMDALSGAVVKFPDTLKMESLADGLQETISTGKAVGPFSELIDRLGIDMEKFNQGLQKATENGNAQNYVLQTLADSGLSKVNEEYRKNNEELVKSQEAQANFKQSMAELGSTLEPIVTKATTLVTKLVSKFNDLSPTAQKISIAIGGIAAAIGPLLVVMGTLISSVGNIISVVTKLGPVFSVLTGPVGLVIAAIAALAAGLVIAYKRSETFRNVVNKAWEAIKTAWQATMDFFTTTLPQWVNNIVKWFKNLGTQAKNVWNAIKNTLSTVWQAIKTAVMTVIKGIWTGIKQYFKLYKTIIKTVMKAIKTTIKTIWKAIKTVFTTTVNAIKTFIQNSWKRLKNITSTVFNAIKNTIKTIWNGIKTAFTTTVNAIKNALTAAWNTIKNTTQTVFNTVKTTIQSIWNSIKSWFSSALSGIASTVSSKMTEAKNSIQNIWNQAKSFLSSINLTQIGRDIIQGLLNGISEMASQVWNKAKEIADGIKDRIQGALNINSPSKVTAELGRFTGEGLVVGMEAMQKKIRQASDRMAQAATPSMPSVATPDMNGGAGGTTEMNNFRGMMEGANLTVREEADIEKISRDLFRQIENRKRGSGRR</sequence>
<accession>A0ABW5T1T6</accession>
<dbReference type="PANTHER" id="PTHR37813:SF1">
    <property type="entry name" value="FELS-2 PROPHAGE PROTEIN"/>
    <property type="match status" value="1"/>
</dbReference>
<comment type="caution">
    <text evidence="3">The sequence shown here is derived from an EMBL/GenBank/DDBJ whole genome shotgun (WGS) entry which is preliminary data.</text>
</comment>
<evidence type="ECO:0000256" key="2">
    <source>
        <dbReference type="SAM" id="Phobius"/>
    </source>
</evidence>
<dbReference type="Gene3D" id="1.20.120.20">
    <property type="entry name" value="Apolipoprotein"/>
    <property type="match status" value="1"/>
</dbReference>
<feature type="coiled-coil region" evidence="1">
    <location>
        <begin position="23"/>
        <end position="137"/>
    </location>
</feature>
<dbReference type="PANTHER" id="PTHR37813">
    <property type="entry name" value="FELS-2 PROPHAGE PROTEIN"/>
    <property type="match status" value="1"/>
</dbReference>
<evidence type="ECO:0000256" key="1">
    <source>
        <dbReference type="SAM" id="Coils"/>
    </source>
</evidence>
<dbReference type="SUPFAM" id="SSF57997">
    <property type="entry name" value="Tropomyosin"/>
    <property type="match status" value="1"/>
</dbReference>
<evidence type="ECO:0000313" key="3">
    <source>
        <dbReference type="EMBL" id="MFD2705454.1"/>
    </source>
</evidence>
<name>A0ABW5T1T6_9BACI</name>
<dbReference type="InterPro" id="IPR016024">
    <property type="entry name" value="ARM-type_fold"/>
</dbReference>
<dbReference type="SUPFAM" id="SSF48371">
    <property type="entry name" value="ARM repeat"/>
    <property type="match status" value="1"/>
</dbReference>
<dbReference type="Gene3D" id="1.20.5.170">
    <property type="match status" value="1"/>
</dbReference>
<keyword evidence="4" id="KW-1185">Reference proteome</keyword>
<dbReference type="RefSeq" id="WP_380712698.1">
    <property type="nucleotide sequence ID" value="NZ_JBHUML010000002.1"/>
</dbReference>
<keyword evidence="1" id="KW-0175">Coiled coil</keyword>
<gene>
    <name evidence="3" type="ORF">ACFSUB_08240</name>
</gene>
<keyword evidence="2" id="KW-0812">Transmembrane</keyword>
<proteinExistence type="predicted"/>
<keyword evidence="2" id="KW-0472">Membrane</keyword>
<feature type="transmembrane region" description="Helical" evidence="2">
    <location>
        <begin position="414"/>
        <end position="436"/>
    </location>
</feature>
<evidence type="ECO:0000313" key="4">
    <source>
        <dbReference type="Proteomes" id="UP001597520"/>
    </source>
</evidence>
<evidence type="ECO:0008006" key="5">
    <source>
        <dbReference type="Google" id="ProtNLM"/>
    </source>
</evidence>
<organism evidence="3 4">
    <name type="scientific">Salibacterium lacus</name>
    <dbReference type="NCBI Taxonomy" id="1898109"/>
    <lineage>
        <taxon>Bacteria</taxon>
        <taxon>Bacillati</taxon>
        <taxon>Bacillota</taxon>
        <taxon>Bacilli</taxon>
        <taxon>Bacillales</taxon>
        <taxon>Bacillaceae</taxon>
    </lineage>
</organism>
<feature type="transmembrane region" description="Helical" evidence="2">
    <location>
        <begin position="372"/>
        <end position="394"/>
    </location>
</feature>